<protein>
    <recommendedName>
        <fullName evidence="3">Lipoprotein</fullName>
    </recommendedName>
</protein>
<evidence type="ECO:0008006" key="3">
    <source>
        <dbReference type="Google" id="ProtNLM"/>
    </source>
</evidence>
<sequence length="152" mass="17770">MTWLDYLRENSRTPRWVVGLLLFLTFCRPAPQAEQRLDHPRDVKVILHYLNTNQACPTEQVKIGVRSQIPSFNLSLAEAETRTVTIPNVSLREKIQFSFDCADEVRAQKSDPDFKWHTVSYPVPVDRDMPLEVWYKRSPESVEYALGPFYQQ</sequence>
<reference evidence="2" key="1">
    <citation type="journal article" date="2019" name="Int. J. Syst. Evol. Microbiol.">
        <title>The Global Catalogue of Microorganisms (GCM) 10K type strain sequencing project: providing services to taxonomists for standard genome sequencing and annotation.</title>
        <authorList>
            <consortium name="The Broad Institute Genomics Platform"/>
            <consortium name="The Broad Institute Genome Sequencing Center for Infectious Disease"/>
            <person name="Wu L."/>
            <person name="Ma J."/>
        </authorList>
    </citation>
    <scope>NUCLEOTIDE SEQUENCE [LARGE SCALE GENOMIC DNA]</scope>
    <source>
        <strain evidence="2">CGMCC 1.18439</strain>
    </source>
</reference>
<evidence type="ECO:0000313" key="1">
    <source>
        <dbReference type="EMBL" id="GHG08587.1"/>
    </source>
</evidence>
<keyword evidence="2" id="KW-1185">Reference proteome</keyword>
<dbReference type="EMBL" id="BNAL01000032">
    <property type="protein sequence ID" value="GHG08587.1"/>
    <property type="molecule type" value="Genomic_DNA"/>
</dbReference>
<dbReference type="Proteomes" id="UP000632154">
    <property type="component" value="Unassembled WGS sequence"/>
</dbReference>
<comment type="caution">
    <text evidence="1">The sequence shown here is derived from an EMBL/GenBank/DDBJ whole genome shotgun (WGS) entry which is preliminary data.</text>
</comment>
<gene>
    <name evidence="1" type="ORF">GCM10017783_21410</name>
</gene>
<evidence type="ECO:0000313" key="2">
    <source>
        <dbReference type="Proteomes" id="UP000632154"/>
    </source>
</evidence>
<dbReference type="RefSeq" id="WP_189643742.1">
    <property type="nucleotide sequence ID" value="NZ_BNAL01000032.1"/>
</dbReference>
<organism evidence="1 2">
    <name type="scientific">Deinococcus piscis</name>
    <dbReference type="NCBI Taxonomy" id="394230"/>
    <lineage>
        <taxon>Bacteria</taxon>
        <taxon>Thermotogati</taxon>
        <taxon>Deinococcota</taxon>
        <taxon>Deinococci</taxon>
        <taxon>Deinococcales</taxon>
        <taxon>Deinococcaceae</taxon>
        <taxon>Deinococcus</taxon>
    </lineage>
</organism>
<accession>A0ABQ3K9U0</accession>
<proteinExistence type="predicted"/>
<name>A0ABQ3K9U0_9DEIO</name>